<sequence>MQVRYITAARQSITDPDIRFFLTMLLNLPSQSACFTSIEAHHTEVSSHRSCAWCLIALSESDVVLALQRDISNVAKVQGANTGVEIALALERLTEEQSQQSIMGLLEGRCIMAVAVRIVLQTLRRWRLR</sequence>
<name>A0A975TWD8_9RHOB</name>
<organism evidence="1">
    <name type="scientific">Gymnodinialimonas phycosphaerae</name>
    <dbReference type="NCBI Taxonomy" id="2841589"/>
    <lineage>
        <taxon>Bacteria</taxon>
        <taxon>Pseudomonadati</taxon>
        <taxon>Pseudomonadota</taxon>
        <taxon>Alphaproteobacteria</taxon>
        <taxon>Rhodobacterales</taxon>
        <taxon>Paracoccaceae</taxon>
        <taxon>Gymnodinialimonas</taxon>
    </lineage>
</organism>
<dbReference type="AlphaFoldDB" id="A0A975TWD8"/>
<accession>A0A975TWD8</accession>
<protein>
    <submittedName>
        <fullName evidence="1">Uncharacterized protein</fullName>
    </submittedName>
</protein>
<gene>
    <name evidence="1" type="ORF">KUL25_05165</name>
</gene>
<reference evidence="1" key="1">
    <citation type="submission" date="2021-07" db="EMBL/GenBank/DDBJ databases">
        <title>Karlodiniumbacter phycospheric gen. nov., sp. nov., a phycosphere bacterium isolated from karlodinium veneficum.</title>
        <authorList>
            <person name="Peng Y."/>
            <person name="Jiang L."/>
            <person name="Lee J."/>
        </authorList>
    </citation>
    <scope>NUCLEOTIDE SEQUENCE</scope>
    <source>
        <strain evidence="1">N5</strain>
    </source>
</reference>
<proteinExistence type="predicted"/>
<evidence type="ECO:0000313" key="1">
    <source>
        <dbReference type="EMBL" id="QXL88908.1"/>
    </source>
</evidence>
<dbReference type="EMBL" id="CP078073">
    <property type="protein sequence ID" value="QXL88908.1"/>
    <property type="molecule type" value="Genomic_DNA"/>
</dbReference>